<dbReference type="InterPro" id="IPR027417">
    <property type="entry name" value="P-loop_NTPase"/>
</dbReference>
<protein>
    <submittedName>
        <fullName evidence="3">Sulfotransferase</fullName>
    </submittedName>
</protein>
<gene>
    <name evidence="3" type="ORF">QGN29_05765</name>
</gene>
<dbReference type="Gene3D" id="3.40.50.300">
    <property type="entry name" value="P-loop containing nucleotide triphosphate hydrolases"/>
    <property type="match status" value="1"/>
</dbReference>
<keyword evidence="2" id="KW-0802">TPR repeat</keyword>
<dbReference type="Pfam" id="PF14559">
    <property type="entry name" value="TPR_19"/>
    <property type="match status" value="1"/>
</dbReference>
<dbReference type="PROSITE" id="PS50005">
    <property type="entry name" value="TPR"/>
    <property type="match status" value="1"/>
</dbReference>
<organism evidence="3 4">
    <name type="scientific">Temperatibacter marinus</name>
    <dbReference type="NCBI Taxonomy" id="1456591"/>
    <lineage>
        <taxon>Bacteria</taxon>
        <taxon>Pseudomonadati</taxon>
        <taxon>Pseudomonadota</taxon>
        <taxon>Alphaproteobacteria</taxon>
        <taxon>Kordiimonadales</taxon>
        <taxon>Temperatibacteraceae</taxon>
        <taxon>Temperatibacter</taxon>
    </lineage>
</organism>
<proteinExistence type="predicted"/>
<keyword evidence="1" id="KW-0808">Transferase</keyword>
<dbReference type="PANTHER" id="PTHR12788:SF10">
    <property type="entry name" value="PROTEIN-TYROSINE SULFOTRANSFERASE"/>
    <property type="match status" value="1"/>
</dbReference>
<keyword evidence="4" id="KW-1185">Reference proteome</keyword>
<dbReference type="KEGG" id="tmk:QGN29_05765"/>
<feature type="repeat" description="TPR" evidence="2">
    <location>
        <begin position="143"/>
        <end position="176"/>
    </location>
</feature>
<dbReference type="SMART" id="SM00028">
    <property type="entry name" value="TPR"/>
    <property type="match status" value="6"/>
</dbReference>
<evidence type="ECO:0000313" key="4">
    <source>
        <dbReference type="Proteomes" id="UP001268683"/>
    </source>
</evidence>
<dbReference type="InterPro" id="IPR019734">
    <property type="entry name" value="TPR_rpt"/>
</dbReference>
<evidence type="ECO:0000313" key="3">
    <source>
        <dbReference type="EMBL" id="WND03877.1"/>
    </source>
</evidence>
<dbReference type="SUPFAM" id="SSF48452">
    <property type="entry name" value="TPR-like"/>
    <property type="match status" value="1"/>
</dbReference>
<dbReference type="EMBL" id="CP123872">
    <property type="protein sequence ID" value="WND03877.1"/>
    <property type="molecule type" value="Genomic_DNA"/>
</dbReference>
<evidence type="ECO:0000256" key="2">
    <source>
        <dbReference type="PROSITE-ProRule" id="PRU00339"/>
    </source>
</evidence>
<dbReference type="Gene3D" id="1.25.40.10">
    <property type="entry name" value="Tetratricopeptide repeat domain"/>
    <property type="match status" value="1"/>
</dbReference>
<dbReference type="GO" id="GO:0008476">
    <property type="term" value="F:protein-tyrosine sulfotransferase activity"/>
    <property type="evidence" value="ECO:0007669"/>
    <property type="project" value="InterPro"/>
</dbReference>
<evidence type="ECO:0000256" key="1">
    <source>
        <dbReference type="ARBA" id="ARBA00022679"/>
    </source>
</evidence>
<dbReference type="AlphaFoldDB" id="A0AA52HAR6"/>
<accession>A0AA52HAR6</accession>
<dbReference type="Proteomes" id="UP001268683">
    <property type="component" value="Chromosome"/>
</dbReference>
<dbReference type="RefSeq" id="WP_310799742.1">
    <property type="nucleotide sequence ID" value="NZ_CP123872.1"/>
</dbReference>
<name>A0AA52HAR6_9PROT</name>
<dbReference type="Pfam" id="PF13469">
    <property type="entry name" value="Sulfotransfer_3"/>
    <property type="match status" value="1"/>
</dbReference>
<dbReference type="Pfam" id="PF13432">
    <property type="entry name" value="TPR_16"/>
    <property type="match status" value="1"/>
</dbReference>
<reference evidence="3" key="1">
    <citation type="submission" date="2023-04" db="EMBL/GenBank/DDBJ databases">
        <title>Complete genome sequence of Temperatibacter marinus.</title>
        <authorList>
            <person name="Rong J.-C."/>
            <person name="Yi M.-L."/>
            <person name="Zhao Q."/>
        </authorList>
    </citation>
    <scope>NUCLEOTIDE SEQUENCE</scope>
    <source>
        <strain evidence="3">NBRC 110045</strain>
    </source>
</reference>
<dbReference type="InterPro" id="IPR026634">
    <property type="entry name" value="TPST-like"/>
</dbReference>
<dbReference type="InterPro" id="IPR011990">
    <property type="entry name" value="TPR-like_helical_dom_sf"/>
</dbReference>
<dbReference type="SUPFAM" id="SSF52540">
    <property type="entry name" value="P-loop containing nucleoside triphosphate hydrolases"/>
    <property type="match status" value="1"/>
</dbReference>
<sequence length="531" mass="60241">MVAVDSASEKLHQAYALFQKGQIEEAESLSRDLLRKDPNNVSALRLLAEIGIQVGVYEEAENLLLHCLDLAPDFTLARLNYAALLAKRTRYQESMLELKRLLESEPDNVAILVQKASVLVSLGDFDAAEKLYRNLTKRLPEHAHIQLSLGHVLKTKGDVAKAIDAYRAAIALEPAMGEAYWSLANLKTFTFTDADILQMKEQMLVEQPKAQDFVHLCFALGYALEKQGDVDGSFAAYAKGNQVKRHIVHYDARTHCQDMLRQKRFFSPAHYEKKGMEGCDDSAPIFIVGLPRAGSTLIEQILSSHSQVEGTMELPDIISMARRLSGKKVVTDKGNYPEILSTLSSEDIENLGEEYIERTKVHRSGLPFFIDKMPNNFMHIGFIKEILPKAKIIDARRHPMAGCFSCFKQLFAKGQNFTYSLNDIGNYYCDYYEIMEHWDTVLPQAVHRVYYEKMITDTEMEVRRLLDYCGLPFEEACLTFYQNDRAVRTASSEQVRQPIYQSGLEAWKPYEGHLAPLQKALAHVLPKYPAL</sequence>
<dbReference type="PANTHER" id="PTHR12788">
    <property type="entry name" value="PROTEIN-TYROSINE SULFOTRANSFERASE 2"/>
    <property type="match status" value="1"/>
</dbReference>